<evidence type="ECO:0000313" key="1">
    <source>
        <dbReference type="EMBL" id="TWU13371.1"/>
    </source>
</evidence>
<sequence length="38" mass="4604">MRCKKLVTLQNSCNLSQVIIFIMRTRRLWRFHSSYMAA</sequence>
<organism evidence="1 2">
    <name type="scientific">Symmachiella macrocystis</name>
    <dbReference type="NCBI Taxonomy" id="2527985"/>
    <lineage>
        <taxon>Bacteria</taxon>
        <taxon>Pseudomonadati</taxon>
        <taxon>Planctomycetota</taxon>
        <taxon>Planctomycetia</taxon>
        <taxon>Planctomycetales</taxon>
        <taxon>Planctomycetaceae</taxon>
        <taxon>Symmachiella</taxon>
    </lineage>
</organism>
<gene>
    <name evidence="1" type="ORF">CA54_22060</name>
</gene>
<dbReference type="AlphaFoldDB" id="A0A5C6BPP7"/>
<dbReference type="Proteomes" id="UP000320735">
    <property type="component" value="Unassembled WGS sequence"/>
</dbReference>
<evidence type="ECO:0000313" key="2">
    <source>
        <dbReference type="Proteomes" id="UP000320735"/>
    </source>
</evidence>
<accession>A0A5C6BPP7</accession>
<name>A0A5C6BPP7_9PLAN</name>
<reference evidence="1 2" key="1">
    <citation type="submission" date="2019-02" db="EMBL/GenBank/DDBJ databases">
        <title>Deep-cultivation of Planctomycetes and their phenomic and genomic characterization uncovers novel biology.</title>
        <authorList>
            <person name="Wiegand S."/>
            <person name="Jogler M."/>
            <person name="Boedeker C."/>
            <person name="Pinto D."/>
            <person name="Vollmers J."/>
            <person name="Rivas-Marin E."/>
            <person name="Kohn T."/>
            <person name="Peeters S.H."/>
            <person name="Heuer A."/>
            <person name="Rast P."/>
            <person name="Oberbeckmann S."/>
            <person name="Bunk B."/>
            <person name="Jeske O."/>
            <person name="Meyerdierks A."/>
            <person name="Storesund J.E."/>
            <person name="Kallscheuer N."/>
            <person name="Luecker S."/>
            <person name="Lage O.M."/>
            <person name="Pohl T."/>
            <person name="Merkel B.J."/>
            <person name="Hornburger P."/>
            <person name="Mueller R.-W."/>
            <person name="Bruemmer F."/>
            <person name="Labrenz M."/>
            <person name="Spormann A.M."/>
            <person name="Op Den Camp H."/>
            <person name="Overmann J."/>
            <person name="Amann R."/>
            <person name="Jetten M.S.M."/>
            <person name="Mascher T."/>
            <person name="Medema M.H."/>
            <person name="Devos D.P."/>
            <person name="Kaster A.-K."/>
            <person name="Ovreas L."/>
            <person name="Rohde M."/>
            <person name="Galperin M.Y."/>
            <person name="Jogler C."/>
        </authorList>
    </citation>
    <scope>NUCLEOTIDE SEQUENCE [LARGE SCALE GENOMIC DNA]</scope>
    <source>
        <strain evidence="1 2">CA54</strain>
    </source>
</reference>
<proteinExistence type="predicted"/>
<keyword evidence="2" id="KW-1185">Reference proteome</keyword>
<protein>
    <submittedName>
        <fullName evidence="1">Uncharacterized protein</fullName>
    </submittedName>
</protein>
<dbReference type="EMBL" id="SJPP01000001">
    <property type="protein sequence ID" value="TWU13371.1"/>
    <property type="molecule type" value="Genomic_DNA"/>
</dbReference>
<comment type="caution">
    <text evidence="1">The sequence shown here is derived from an EMBL/GenBank/DDBJ whole genome shotgun (WGS) entry which is preliminary data.</text>
</comment>